<feature type="domain" description="Glycosyl transferase family 1" evidence="1">
    <location>
        <begin position="192"/>
        <end position="360"/>
    </location>
</feature>
<dbReference type="PANTHER" id="PTHR12526:SF630">
    <property type="entry name" value="GLYCOSYLTRANSFERASE"/>
    <property type="match status" value="1"/>
</dbReference>
<dbReference type="GO" id="GO:0016757">
    <property type="term" value="F:glycosyltransferase activity"/>
    <property type="evidence" value="ECO:0007669"/>
    <property type="project" value="UniProtKB-KW"/>
</dbReference>
<evidence type="ECO:0000259" key="1">
    <source>
        <dbReference type="Pfam" id="PF00534"/>
    </source>
</evidence>
<accession>A0A5B9WB52</accession>
<evidence type="ECO:0000313" key="3">
    <source>
        <dbReference type="EMBL" id="QEH37241.1"/>
    </source>
</evidence>
<keyword evidence="3" id="KW-0808">Transferase</keyword>
<evidence type="ECO:0000259" key="2">
    <source>
        <dbReference type="Pfam" id="PF13579"/>
    </source>
</evidence>
<dbReference type="EMBL" id="CP042997">
    <property type="protein sequence ID" value="QEH37241.1"/>
    <property type="molecule type" value="Genomic_DNA"/>
</dbReference>
<dbReference type="OrthoDB" id="9806653at2"/>
<dbReference type="PANTHER" id="PTHR12526">
    <property type="entry name" value="GLYCOSYLTRANSFERASE"/>
    <property type="match status" value="1"/>
</dbReference>
<dbReference type="EC" id="2.4.-.-" evidence="3"/>
<dbReference type="KEGG" id="agv:OJF2_58280"/>
<dbReference type="InterPro" id="IPR001296">
    <property type="entry name" value="Glyco_trans_1"/>
</dbReference>
<feature type="domain" description="Glycosyltransferase subfamily 4-like N-terminal" evidence="2">
    <location>
        <begin position="13"/>
        <end position="170"/>
    </location>
</feature>
<protein>
    <submittedName>
        <fullName evidence="3">Glycosyltransferase EpsD</fullName>
        <ecNumber evidence="3">2.4.-.-</ecNumber>
    </submittedName>
</protein>
<keyword evidence="4" id="KW-1185">Reference proteome</keyword>
<sequence length="389" mass="43469">MRIVHVITRLILGGAQENTLLTVEDLHHAYGDDVTLITGPAEGPEGDLFERARESGLKVELMPELVRPIRPLTDLRAYLKLREAFRRIRPDVVHTHSSKAGILGRAAAWHGRVPVVVHTIHGMPFGTFETPFRNWMYIRLERWAATRCHAIVSVCDAMTEQAIRARVGQEAQFQTVYSGMDADAFLNPPRPRDEVRRELGLGDGDVAFATVARLFELKGHDDIIAVAPEVLRADPRVRFVWIGDGILRDRLIADLERLGIRDRFILTGLVPPGRIPELLSAVDAVIHPSLREGLARVIPQALLVGRPVISYDIDGAREVVLPETGILLPPRDLGGLKDGILRLAADPALRHAMGAEGRQRFADRFRHETMTRELRSLYERLLGRIAPGR</sequence>
<dbReference type="Pfam" id="PF00534">
    <property type="entry name" value="Glycos_transf_1"/>
    <property type="match status" value="1"/>
</dbReference>
<name>A0A5B9WB52_9BACT</name>
<dbReference type="SUPFAM" id="SSF53756">
    <property type="entry name" value="UDP-Glycosyltransferase/glycogen phosphorylase"/>
    <property type="match status" value="1"/>
</dbReference>
<dbReference type="InterPro" id="IPR028098">
    <property type="entry name" value="Glyco_trans_4-like_N"/>
</dbReference>
<dbReference type="AlphaFoldDB" id="A0A5B9WB52"/>
<dbReference type="RefSeq" id="WP_148596827.1">
    <property type="nucleotide sequence ID" value="NZ_CP042997.1"/>
</dbReference>
<dbReference type="CDD" id="cd03808">
    <property type="entry name" value="GT4_CapM-like"/>
    <property type="match status" value="1"/>
</dbReference>
<proteinExistence type="predicted"/>
<keyword evidence="3" id="KW-0328">Glycosyltransferase</keyword>
<organism evidence="3 4">
    <name type="scientific">Aquisphaera giovannonii</name>
    <dbReference type="NCBI Taxonomy" id="406548"/>
    <lineage>
        <taxon>Bacteria</taxon>
        <taxon>Pseudomonadati</taxon>
        <taxon>Planctomycetota</taxon>
        <taxon>Planctomycetia</taxon>
        <taxon>Isosphaerales</taxon>
        <taxon>Isosphaeraceae</taxon>
        <taxon>Aquisphaera</taxon>
    </lineage>
</organism>
<dbReference type="Gene3D" id="3.40.50.2000">
    <property type="entry name" value="Glycogen Phosphorylase B"/>
    <property type="match status" value="2"/>
</dbReference>
<evidence type="ECO:0000313" key="4">
    <source>
        <dbReference type="Proteomes" id="UP000324233"/>
    </source>
</evidence>
<dbReference type="Pfam" id="PF13579">
    <property type="entry name" value="Glyco_trans_4_4"/>
    <property type="match status" value="1"/>
</dbReference>
<gene>
    <name evidence="3" type="primary">epsD</name>
    <name evidence="3" type="ORF">OJF2_58280</name>
</gene>
<reference evidence="3 4" key="1">
    <citation type="submission" date="2019-08" db="EMBL/GenBank/DDBJ databases">
        <title>Deep-cultivation of Planctomycetes and their phenomic and genomic characterization uncovers novel biology.</title>
        <authorList>
            <person name="Wiegand S."/>
            <person name="Jogler M."/>
            <person name="Boedeker C."/>
            <person name="Pinto D."/>
            <person name="Vollmers J."/>
            <person name="Rivas-Marin E."/>
            <person name="Kohn T."/>
            <person name="Peeters S.H."/>
            <person name="Heuer A."/>
            <person name="Rast P."/>
            <person name="Oberbeckmann S."/>
            <person name="Bunk B."/>
            <person name="Jeske O."/>
            <person name="Meyerdierks A."/>
            <person name="Storesund J.E."/>
            <person name="Kallscheuer N."/>
            <person name="Luecker S."/>
            <person name="Lage O.M."/>
            <person name="Pohl T."/>
            <person name="Merkel B.J."/>
            <person name="Hornburger P."/>
            <person name="Mueller R.-W."/>
            <person name="Bruemmer F."/>
            <person name="Labrenz M."/>
            <person name="Spormann A.M."/>
            <person name="Op den Camp H."/>
            <person name="Overmann J."/>
            <person name="Amann R."/>
            <person name="Jetten M.S.M."/>
            <person name="Mascher T."/>
            <person name="Medema M.H."/>
            <person name="Devos D.P."/>
            <person name="Kaster A.-K."/>
            <person name="Ovreas L."/>
            <person name="Rohde M."/>
            <person name="Galperin M.Y."/>
            <person name="Jogler C."/>
        </authorList>
    </citation>
    <scope>NUCLEOTIDE SEQUENCE [LARGE SCALE GENOMIC DNA]</scope>
    <source>
        <strain evidence="3 4">OJF2</strain>
    </source>
</reference>
<dbReference type="Proteomes" id="UP000324233">
    <property type="component" value="Chromosome"/>
</dbReference>